<keyword evidence="5 8" id="KW-0067">ATP-binding</keyword>
<feature type="binding site" evidence="8">
    <location>
        <begin position="626"/>
        <end position="630"/>
    </location>
    <ligand>
        <name>substrate</name>
    </ligand>
</feature>
<feature type="active site" description="Proton acceptor" evidence="8">
    <location>
        <position position="449"/>
    </location>
</feature>
<dbReference type="OrthoDB" id="2980at10239"/>
<dbReference type="NCBIfam" id="TIGR02506">
    <property type="entry name" value="NrdE_NrdA"/>
    <property type="match status" value="1"/>
</dbReference>
<feature type="site" description="Important for hydrogen atom transfer" evidence="8">
    <location>
        <position position="462"/>
    </location>
</feature>
<accession>F8TC36</accession>
<feature type="active site" description="Cysteine radical intermediate" evidence="8">
    <location>
        <position position="447"/>
    </location>
</feature>
<evidence type="ECO:0000313" key="12">
    <source>
        <dbReference type="EMBL" id="BAB16549.1"/>
    </source>
</evidence>
<keyword evidence="4 8" id="KW-0547">Nucleotide-binding</keyword>
<feature type="site" description="Interacts with thioredoxin/glutaredoxin" evidence="8">
    <location>
        <position position="792"/>
    </location>
</feature>
<evidence type="ECO:0000256" key="1">
    <source>
        <dbReference type="ARBA" id="ARBA00010406"/>
    </source>
</evidence>
<reference evidence="13" key="3">
    <citation type="submission" date="2018-09" db="EMBL/GenBank/DDBJ databases">
        <title>Genomic sequence analysis of Gallid alphaherpesvirus 3 strain 301B/1.</title>
        <authorList>
            <person name="Kim T."/>
            <person name="Volkening J.D."/>
            <person name="Spatz S.J."/>
        </authorList>
    </citation>
    <scope>NUCLEOTIDE SEQUENCE</scope>
    <source>
        <strain evidence="13">301B/1</strain>
    </source>
</reference>
<dbReference type="EMBL" id="AB049735">
    <property type="protein sequence ID" value="BAB16549.1"/>
    <property type="molecule type" value="Genomic_DNA"/>
</dbReference>
<dbReference type="RefSeq" id="NP_066871.1">
    <property type="nucleotide sequence ID" value="NC_002577.1"/>
</dbReference>
<dbReference type="EMBL" id="MH939248">
    <property type="protein sequence ID" value="QEY02224.1"/>
    <property type="molecule type" value="Genomic_DNA"/>
</dbReference>
<protein>
    <recommendedName>
        <fullName evidence="8">Ribonucleoside-diphosphate reductase large subunit</fullName>
        <shortName evidence="8">R1</shortName>
        <ecNumber evidence="8">1.17.4.1</ecNumber>
    </recommendedName>
    <alternativeName>
        <fullName evidence="8">Ribonucleotide reductase large subunit</fullName>
    </alternativeName>
</protein>
<evidence type="ECO:0000256" key="9">
    <source>
        <dbReference type="RuleBase" id="RU003410"/>
    </source>
</evidence>
<sequence length="797" mass="88650">MQRSDENESLEANRNLDTASRNCTDVQVALIMATKLHRIQQQLASMGYLSGYDSVPDITTPVKVLRERITHLVNTLKPVCRFDERVYYACGELVHLRIKSQEATFDAWLMSKKLSLKGEIVDNIQRHRGHVETDMLRFYGVTYPWLKRLGLQSALKYEEYLTELEDGKKESLCQFFVRLAAAAATEASNKKAFMSALGTEVSTWETAFTAFFFALARQIFVPSTPCMLFLGREGTSTASCYLMDPRTINTHDTLKAIADDIVPHLLARGGIGISLQHLNQKTGLMPVMKVLDSLVMAANAGERRPTGVCVYLEPWHADIMSALNMRGMMATEESRRCDNVFIALWTCDLLFKRYERHANGEKNVTWTLFDSRASILATLHGSEFEKEYNRLEAEGLGVASLPVRDLMFAIIKSAASTGSPFILFKDACNKHYITDTQGDAIAGSNLCTEIIQKTDGNTNGVCSLVSVNLARCVFDENGEKKFDFSALRRAVRLATVFVNSIMSSSDVPTAKSRSGKDRHRSMGIGVQGLHTALLSMGLDLSDERVKPLNKQIFELMLLEAMTVSCEFCEGGLPAFADFSNSYYSRGRLHFDGWANVGLSMPEEWNALRERIQASGLYNAQFVALMPTAASAQVTEVSESFLPVFSNMFNKVTTAGELLRPNNQLMGELREIYADNEDRRLKAIAALECANWCVETALGNKPECSQLLKYKTAFEYDQSLLIDLCADRAPFVDQSQSMTLFVTEAADGTLLASHVMNLLLRAYKAGLKTGMYYCKIRKATNAGVFSGNGELTCSSCIL</sequence>
<evidence type="ECO:0000256" key="5">
    <source>
        <dbReference type="ARBA" id="ARBA00022840"/>
    </source>
</evidence>
<evidence type="ECO:0000256" key="7">
    <source>
        <dbReference type="ARBA" id="ARBA00023157"/>
    </source>
</evidence>
<keyword evidence="7 8" id="KW-1015">Disulfide bond</keyword>
<evidence type="ECO:0000313" key="11">
    <source>
        <dbReference type="EMBL" id="AEI00247.1"/>
    </source>
</evidence>
<feature type="site" description="Important for electron transfer" evidence="8">
    <location>
        <position position="772"/>
    </location>
</feature>
<dbReference type="InterPro" id="IPR013509">
    <property type="entry name" value="RNR_lsu_N"/>
</dbReference>
<evidence type="ECO:0000256" key="2">
    <source>
        <dbReference type="ARBA" id="ARBA00022518"/>
    </source>
</evidence>
<dbReference type="Gene3D" id="3.20.70.20">
    <property type="match status" value="1"/>
</dbReference>
<feature type="site" description="Important for hydrogen atom transfer" evidence="8">
    <location>
        <position position="240"/>
    </location>
</feature>
<comment type="function">
    <text evidence="9">Provides the precursors necessary for DNA synthesis. Catalyzes the biosynthesis of deoxyribonucleotides from the corresponding ribonucleotides.</text>
</comment>
<dbReference type="GeneID" id="80532798"/>
<dbReference type="Proteomes" id="UP000181057">
    <property type="component" value="Segment"/>
</dbReference>
<dbReference type="Pfam" id="PF00317">
    <property type="entry name" value="Ribonuc_red_lgN"/>
    <property type="match status" value="1"/>
</dbReference>
<feature type="binding site" evidence="8">
    <location>
        <begin position="239"/>
        <end position="240"/>
    </location>
    <ligand>
        <name>substrate</name>
    </ligand>
</feature>
<evidence type="ECO:0000256" key="8">
    <source>
        <dbReference type="HAMAP-Rule" id="MF_04026"/>
    </source>
</evidence>
<dbReference type="RefSeq" id="YP_010795638.1">
    <property type="nucleotide sequence ID" value="NC_075702.1"/>
</dbReference>
<dbReference type="GO" id="GO:0004748">
    <property type="term" value="F:ribonucleoside-diphosphate reductase activity, thioredoxin disulfide as acceptor"/>
    <property type="evidence" value="ECO:0007669"/>
    <property type="project" value="UniProtKB-UniRule"/>
</dbReference>
<dbReference type="Proteomes" id="UP000095860">
    <property type="component" value="Segment"/>
</dbReference>
<dbReference type="PANTHER" id="PTHR11573:SF6">
    <property type="entry name" value="RIBONUCLEOSIDE-DIPHOSPHATE REDUCTASE LARGE SUBUNIT"/>
    <property type="match status" value="1"/>
</dbReference>
<dbReference type="EC" id="1.17.4.1" evidence="8"/>
<dbReference type="InterPro" id="IPR013346">
    <property type="entry name" value="NrdE_NrdA_C"/>
</dbReference>
<feature type="binding site" evidence="8">
    <location>
        <position position="270"/>
    </location>
    <ligand>
        <name>substrate</name>
    </ligand>
</feature>
<evidence type="ECO:0000313" key="13">
    <source>
        <dbReference type="EMBL" id="QEY02224.1"/>
    </source>
</evidence>
<feature type="binding site" evidence="8">
    <location>
        <position position="224"/>
    </location>
    <ligand>
        <name>substrate</name>
    </ligand>
</feature>
<keyword evidence="3" id="KW-0235">DNA replication</keyword>
<evidence type="ECO:0000313" key="14">
    <source>
        <dbReference type="Proteomes" id="UP000095860"/>
    </source>
</evidence>
<dbReference type="GO" id="GO:0005524">
    <property type="term" value="F:ATP binding"/>
    <property type="evidence" value="ECO:0007669"/>
    <property type="project" value="UniProtKB-UniRule"/>
</dbReference>
<dbReference type="PANTHER" id="PTHR11573">
    <property type="entry name" value="RIBONUCLEOSIDE-DIPHOSPHATE REDUCTASE LARGE CHAIN"/>
    <property type="match status" value="1"/>
</dbReference>
<feature type="site" description="Interacts with thioredoxin/glutaredoxin" evidence="8">
    <location>
        <position position="795"/>
    </location>
</feature>
<keyword evidence="2 8" id="KW-0244">Early protein</keyword>
<keyword evidence="6 8" id="KW-0560">Oxidoreductase</keyword>
<feature type="active site" description="Proton acceptor" evidence="8">
    <location>
        <position position="445"/>
    </location>
</feature>
<dbReference type="InterPro" id="IPR039718">
    <property type="entry name" value="Rrm1"/>
</dbReference>
<comment type="catalytic activity">
    <reaction evidence="8 9">
        <text>a 2'-deoxyribonucleoside 5'-diphosphate + [thioredoxin]-disulfide + H2O = a ribonucleoside 5'-diphosphate + [thioredoxin]-dithiol</text>
        <dbReference type="Rhea" id="RHEA:23252"/>
        <dbReference type="Rhea" id="RHEA-COMP:10698"/>
        <dbReference type="Rhea" id="RHEA-COMP:10700"/>
        <dbReference type="ChEBI" id="CHEBI:15377"/>
        <dbReference type="ChEBI" id="CHEBI:29950"/>
        <dbReference type="ChEBI" id="CHEBI:50058"/>
        <dbReference type="ChEBI" id="CHEBI:57930"/>
        <dbReference type="ChEBI" id="CHEBI:73316"/>
        <dbReference type="EC" id="1.17.4.1"/>
    </reaction>
</comment>
<comment type="subunit">
    <text evidence="8">Heterotetramer composed of a homodimer of the large subunit (R1) and a homodimer of the small subunit (R2). Larger multisubunit protein complex are also active, composed of (R1)n(R2)n.</text>
</comment>
<comment type="similarity">
    <text evidence="1 8 9">Belongs to the ribonucleoside diphosphate reductase large chain family.</text>
</comment>
<feature type="binding site" evidence="8">
    <location>
        <begin position="445"/>
        <end position="449"/>
    </location>
    <ligand>
        <name>substrate</name>
    </ligand>
</feature>
<dbReference type="GO" id="GO:0016032">
    <property type="term" value="P:viral process"/>
    <property type="evidence" value="ECO:0007669"/>
    <property type="project" value="UniProtKB-UniRule"/>
</dbReference>
<dbReference type="InterPro" id="IPR000788">
    <property type="entry name" value="RNR_lg_C"/>
</dbReference>
<reference evidence="11 14" key="2">
    <citation type="journal article" date="2011" name="Virus Genes">
        <title>Comparative genomic sequence analysis of the Marek's disease vaccine strain SB-1.</title>
        <authorList>
            <person name="Spatz S.J."/>
            <person name="Schat K.A."/>
        </authorList>
    </citation>
    <scope>NUCLEOTIDE SEQUENCE [LARGE SCALE GENOMIC DNA]</scope>
    <source>
        <strain evidence="11">SB-1</strain>
    </source>
</reference>
<reference evidence="12 15" key="1">
    <citation type="journal article" date="2001" name="Curr. Top. Microbiol. Immunol.">
        <title>A complete genomic DNA sequence of Marek's disease virus type 2, strain HPRS24.</title>
        <authorList>
            <person name="Izumiya Y."/>
            <person name="Jang H.K."/>
            <person name="Ono M."/>
            <person name="Mikami T."/>
        </authorList>
    </citation>
    <scope>NUCLEOTIDE SEQUENCE [LARGE SCALE GENOMIC DNA]</scope>
    <source>
        <strain evidence="12">HPRS24</strain>
    </source>
</reference>
<accession>A0A1P7U1C6</accession>
<dbReference type="InterPro" id="IPR034717">
    <property type="entry name" value="HSV_RIR1"/>
</dbReference>
<dbReference type="UniPathway" id="UPA00326"/>
<dbReference type="KEGG" id="vg:911919"/>
<feature type="domain" description="Ribonucleotide reductase large subunit" evidence="10">
    <location>
        <begin position="604"/>
        <end position="626"/>
    </location>
</feature>
<keyword evidence="9" id="KW-0215">Deoxyribonucleotide synthesis</keyword>
<dbReference type="GeneID" id="911919"/>
<dbReference type="SUPFAM" id="SSF51998">
    <property type="entry name" value="PFL-like glycyl radical enzymes"/>
    <property type="match status" value="1"/>
</dbReference>
<organism evidence="12 15">
    <name type="scientific">Gallid alphaherpesvirus 3</name>
    <dbReference type="NCBI Taxonomy" id="35250"/>
    <lineage>
        <taxon>Viruses</taxon>
        <taxon>Duplodnaviria</taxon>
        <taxon>Heunggongvirae</taxon>
        <taxon>Peploviricota</taxon>
        <taxon>Herviviricetes</taxon>
        <taxon>Herpesvirales</taxon>
        <taxon>Orthoherpesviridae</taxon>
        <taxon>Alphaherpesvirinae</taxon>
        <taxon>Mardivirus</taxon>
        <taxon>Mardivirus gallidalpha3</taxon>
    </lineage>
</organism>
<dbReference type="PROSITE" id="PS00089">
    <property type="entry name" value="RIBORED_LARGE"/>
    <property type="match status" value="1"/>
</dbReference>
<keyword evidence="14" id="KW-1185">Reference proteome</keyword>
<dbReference type="KEGG" id="vg:80532798"/>
<dbReference type="EMBL" id="HQ840738">
    <property type="protein sequence ID" value="AEI00247.1"/>
    <property type="molecule type" value="Genomic_DNA"/>
</dbReference>
<name>A0A1P7U1C6_9ALPH</name>
<gene>
    <name evidence="12" type="primary">UL39</name>
    <name evidence="8" type="synonym">RIR1</name>
</gene>
<evidence type="ECO:0000313" key="15">
    <source>
        <dbReference type="Proteomes" id="UP000181057"/>
    </source>
</evidence>
<dbReference type="PRINTS" id="PR01183">
    <property type="entry name" value="RIBORDTASEM1"/>
</dbReference>
<feature type="site" description="Important for electron transfer" evidence="8">
    <location>
        <position position="771"/>
    </location>
</feature>
<comment type="caution">
    <text evidence="8">Lacks conserved residue(s) required for the propagation of feature annotation.</text>
</comment>
<evidence type="ECO:0000256" key="6">
    <source>
        <dbReference type="ARBA" id="ARBA00023002"/>
    </source>
</evidence>
<dbReference type="Pfam" id="PF02867">
    <property type="entry name" value="Ribonuc_red_lgC"/>
    <property type="match status" value="1"/>
</dbReference>
<dbReference type="GO" id="GO:0006260">
    <property type="term" value="P:DNA replication"/>
    <property type="evidence" value="ECO:0007669"/>
    <property type="project" value="UniProtKB-KW"/>
</dbReference>
<comment type="function">
    <text evidence="8">Ribonucleoside-diphosphate reductase holoenzyme provides the precursors necessary for viral DNA synthesis. Allows virus growth in non-dividing cells, as well as reactivation from latency in infected hosts. Catalyzes the biosynthesis of deoxyribonucleotides from the corresponding ribonucleotides.</text>
</comment>
<proteinExistence type="inferred from homology"/>
<evidence type="ECO:0000256" key="3">
    <source>
        <dbReference type="ARBA" id="ARBA00022705"/>
    </source>
</evidence>
<evidence type="ECO:0000259" key="10">
    <source>
        <dbReference type="PROSITE" id="PS00089"/>
    </source>
</evidence>
<dbReference type="HAMAP" id="MF_04026">
    <property type="entry name" value="HSV_RIR1"/>
    <property type="match status" value="1"/>
</dbReference>
<evidence type="ECO:0000256" key="4">
    <source>
        <dbReference type="ARBA" id="ARBA00022741"/>
    </source>
</evidence>
<dbReference type="GO" id="GO:0009263">
    <property type="term" value="P:deoxyribonucleotide biosynthetic process"/>
    <property type="evidence" value="ECO:0007669"/>
    <property type="project" value="UniProtKB-KW"/>
</dbReference>